<protein>
    <submittedName>
        <fullName evidence="1">Unnamed protein product</fullName>
    </submittedName>
</protein>
<gene>
    <name evidence="1" type="ORF">Amon02_000135800</name>
</gene>
<keyword evidence="2" id="KW-1185">Reference proteome</keyword>
<accession>A0ACB5SV55</accession>
<proteinExistence type="predicted"/>
<reference evidence="1" key="1">
    <citation type="submission" date="2023-04" db="EMBL/GenBank/DDBJ databases">
        <title>Ambrosiozyma monospora NBRC 10751.</title>
        <authorList>
            <person name="Ichikawa N."/>
            <person name="Sato H."/>
            <person name="Tonouchi N."/>
        </authorList>
    </citation>
    <scope>NUCLEOTIDE SEQUENCE</scope>
    <source>
        <strain evidence="1">NBRC 10751</strain>
    </source>
</reference>
<name>A0ACB5SV55_AMBMO</name>
<evidence type="ECO:0000313" key="1">
    <source>
        <dbReference type="EMBL" id="GME73335.1"/>
    </source>
</evidence>
<dbReference type="Proteomes" id="UP001165064">
    <property type="component" value="Unassembled WGS sequence"/>
</dbReference>
<sequence>MMSMNQMPMGMVPIQIGQMGPMGMIPMPVPGQPMPMHMGMQMGMGMQMPGGGTQMSMMQHPQQLYMDPLMGPMRFIGNPASYHYSTRPSNIPRRSHSPDWPEFKTPPNTLKNPKASKAGKVAKLPKKTAKASKKASKPEKGKGFTKFVTAAIPGTPTARKKSSGSKRASHESPSESTPVPQKTSSTSASSPAPLETSPRSAPAHTSTTAPDETSSKSTPAPAPSLSPLATPTATTSVPVSSLITTRDILHFAPMPEPDTTQSANTSHSNTSSSNTDTTKKTARGAYSVLTDRAYRGLLYKMRFHRVGALRTQAFSEAIKKIRIEMNTEYGIEEMRAELSDDKLRKKLQEILKRGAKLFKAMDKLERNYPGQLGAPFSWVESYEYAIYKHRHIRDELQSDRPTADSVIASTVEAYEKSCKENELLMKLEKEKEIRELLYSGQATNGIVTNYAKALEMPKGDLLAKYHPPEKSTFYTIRDEQITRERDMKKRCDELFKMQDQTIKKVERYNRTAIKKFKEASSIDLQRLQDLIQTGVPDSAHESKARLKKVLDVLQSMIPEEASSEEEEEEEQEKQEENDNPPSSDTDTNLDDSDSDDDMLNVL</sequence>
<comment type="caution">
    <text evidence="1">The sequence shown here is derived from an EMBL/GenBank/DDBJ whole genome shotgun (WGS) entry which is preliminary data.</text>
</comment>
<organism evidence="1 2">
    <name type="scientific">Ambrosiozyma monospora</name>
    <name type="common">Yeast</name>
    <name type="synonym">Endomycopsis monosporus</name>
    <dbReference type="NCBI Taxonomy" id="43982"/>
    <lineage>
        <taxon>Eukaryota</taxon>
        <taxon>Fungi</taxon>
        <taxon>Dikarya</taxon>
        <taxon>Ascomycota</taxon>
        <taxon>Saccharomycotina</taxon>
        <taxon>Pichiomycetes</taxon>
        <taxon>Pichiales</taxon>
        <taxon>Pichiaceae</taxon>
        <taxon>Ambrosiozyma</taxon>
    </lineage>
</organism>
<dbReference type="EMBL" id="BSXS01000652">
    <property type="protein sequence ID" value="GME73335.1"/>
    <property type="molecule type" value="Genomic_DNA"/>
</dbReference>
<evidence type="ECO:0000313" key="2">
    <source>
        <dbReference type="Proteomes" id="UP001165064"/>
    </source>
</evidence>